<sequence length="986" mass="112638">MKQRWTEDELREAWQIWPAEQHMIEKKRGATRLGFALLLKFFQIEGRFPGGAIEIPAQAVRFVAEQVGVEATALRDYSWKGRALKYHRAQIREWCGFREGCAADMKGFKRWLVEEAIPKEQRPERLREIFLQRCREMRVEPPVPEKTRRLLSSALQEHETVFCAGLLRRLSPETVVRLGTLLVVQQADSAEGMEWTPWQSLKSDPGKAGVASVVEVAAKLRQARGVELPPDLFKGAAVKLVERYAQRAAVEEPHELRRHAAPLRATLLAAYLHRRSEELTDHLVDLLIETFHKLSKKAEKRLEEEQAKFAQLAEARHRMLPKVARAVLGNTEGRVSEVILPVACLKWWAAVLEESSRAGTGASVRSATRRSFTAHYRRILPELLGTLEFQCASPDSHPVMQALEVVKAHLEAKGRSYPKGLHVPLRGVVRPAWIPLVIEDEGDPPAICRSAYEVCTIRALREQLRCREIWVAGSRRYRNPEEDLPPDFDMKKVSYYGMLDIHLDAKAYTTALKAEMGQALQRLDKGLSENPKVNILAKRNGWIEVSPFEALPDPENLASLKEEIKRRWPMTSLLDVLKEVDHLQHFTRFFRSPTPRERMDPKTLRRRLLLCLYGIGTNAGLTRMTYGVENESFRELLYVRKRYLSVEVLRQAITEVANATLAARLPRIWGETTTACASDSKQFAAWDQNLLTEWHVRYGGRGVMVYWHVEMKSVCIYSQFKRVSSSEAAFMIEGVLRHCTEMEVDRQYVDSHGQSVVAFAFCRLLGFELMPRFKAIHKQRLYRPDPGQTFPNLEPVMPARAIDWEVIEQQLDTLVKYAVALKMGTADAESLLRRFTRANVQHPAYKALTELGKVVRTIFLCRYLESEALRREVNEGLNVVENWNGANDFILFGKKGELATNKQHDMEMSLLCLHLIQVSLVYINTLMIQEVLEDPVLLDRMTPRDRGALSPLLTSHVTPFGRFDLDMTTRLPLKVAAAYNDAGPPN</sequence>
<dbReference type="NCBIfam" id="NF033527">
    <property type="entry name" value="transpos_Tn3"/>
    <property type="match status" value="1"/>
</dbReference>
<dbReference type="AlphaFoldDB" id="A0A7C9N338"/>
<dbReference type="Pfam" id="PF01526">
    <property type="entry name" value="DDE_Tnp_Tn3"/>
    <property type="match status" value="1"/>
</dbReference>
<proteinExistence type="inferred from homology"/>
<dbReference type="InterPro" id="IPR025296">
    <property type="entry name" value="DUF4158"/>
</dbReference>
<keyword evidence="9" id="KW-1185">Reference proteome</keyword>
<evidence type="ECO:0000256" key="4">
    <source>
        <dbReference type="ARBA" id="ARBA00023172"/>
    </source>
</evidence>
<organism evidence="8 9">
    <name type="scientific">Solidesulfovibrio aerotolerans</name>
    <dbReference type="NCBI Taxonomy" id="295255"/>
    <lineage>
        <taxon>Bacteria</taxon>
        <taxon>Pseudomonadati</taxon>
        <taxon>Thermodesulfobacteriota</taxon>
        <taxon>Desulfovibrionia</taxon>
        <taxon>Desulfovibrionales</taxon>
        <taxon>Desulfovibrionaceae</taxon>
        <taxon>Solidesulfovibrio</taxon>
    </lineage>
</organism>
<evidence type="ECO:0000313" key="9">
    <source>
        <dbReference type="Proteomes" id="UP000482487"/>
    </source>
</evidence>
<keyword evidence="3" id="KW-0238">DNA-binding</keyword>
<protein>
    <submittedName>
        <fullName evidence="8">Tn3 family transposase</fullName>
    </submittedName>
</protein>
<reference evidence="8 9" key="1">
    <citation type="submission" date="2020-01" db="EMBL/GenBank/DDBJ databases">
        <title>Genome sequence of Desulfovibrio aerotolerans DSM 16695(T).</title>
        <authorList>
            <person name="Karnachuk O."/>
            <person name="Avakyan M."/>
            <person name="Mardanov A."/>
            <person name="Kadnikov V."/>
            <person name="Ravin N."/>
        </authorList>
    </citation>
    <scope>NUCLEOTIDE SEQUENCE [LARGE SCALE GENOMIC DNA]</scope>
    <source>
        <strain evidence="8 9">DSM 16695</strain>
    </source>
</reference>
<evidence type="ECO:0000256" key="5">
    <source>
        <dbReference type="SAM" id="Coils"/>
    </source>
</evidence>
<dbReference type="GO" id="GO:0003677">
    <property type="term" value="F:DNA binding"/>
    <property type="evidence" value="ECO:0007669"/>
    <property type="project" value="UniProtKB-KW"/>
</dbReference>
<gene>
    <name evidence="8" type="ORF">GTA51_20025</name>
</gene>
<evidence type="ECO:0000256" key="2">
    <source>
        <dbReference type="ARBA" id="ARBA00022578"/>
    </source>
</evidence>
<accession>A0A7C9N338</accession>
<keyword evidence="5" id="KW-0175">Coiled coil</keyword>
<feature type="coiled-coil region" evidence="5">
    <location>
        <begin position="288"/>
        <end position="315"/>
    </location>
</feature>
<feature type="domain" description="DUF4158" evidence="7">
    <location>
        <begin position="4"/>
        <end position="152"/>
    </location>
</feature>
<comment type="similarity">
    <text evidence="1">Belongs to the transposase 7 family.</text>
</comment>
<dbReference type="RefSeq" id="WP_160964253.1">
    <property type="nucleotide sequence ID" value="NZ_WVUD01000090.1"/>
</dbReference>
<keyword evidence="2" id="KW-0815">Transposition</keyword>
<evidence type="ECO:0000256" key="1">
    <source>
        <dbReference type="ARBA" id="ARBA00009402"/>
    </source>
</evidence>
<dbReference type="EMBL" id="WVUD01000090">
    <property type="protein sequence ID" value="MYL85377.1"/>
    <property type="molecule type" value="Genomic_DNA"/>
</dbReference>
<name>A0A7C9N338_9BACT</name>
<evidence type="ECO:0000259" key="7">
    <source>
        <dbReference type="Pfam" id="PF13700"/>
    </source>
</evidence>
<keyword evidence="4" id="KW-0233">DNA recombination</keyword>
<dbReference type="GO" id="GO:0006313">
    <property type="term" value="P:DNA transposition"/>
    <property type="evidence" value="ECO:0007669"/>
    <property type="project" value="InterPro"/>
</dbReference>
<dbReference type="InterPro" id="IPR047653">
    <property type="entry name" value="Tn3-like_transpos"/>
</dbReference>
<evidence type="ECO:0000259" key="6">
    <source>
        <dbReference type="Pfam" id="PF01526"/>
    </source>
</evidence>
<evidence type="ECO:0000256" key="3">
    <source>
        <dbReference type="ARBA" id="ARBA00023125"/>
    </source>
</evidence>
<dbReference type="InterPro" id="IPR002513">
    <property type="entry name" value="Tn3_Tnp_DDE_dom"/>
</dbReference>
<dbReference type="OrthoDB" id="5292689at2"/>
<comment type="caution">
    <text evidence="8">The sequence shown here is derived from an EMBL/GenBank/DDBJ whole genome shotgun (WGS) entry which is preliminary data.</text>
</comment>
<evidence type="ECO:0000313" key="8">
    <source>
        <dbReference type="EMBL" id="MYL85377.1"/>
    </source>
</evidence>
<dbReference type="GO" id="GO:0004803">
    <property type="term" value="F:transposase activity"/>
    <property type="evidence" value="ECO:0007669"/>
    <property type="project" value="InterPro"/>
</dbReference>
<feature type="domain" description="Tn3 transposase DDE" evidence="6">
    <location>
        <begin position="575"/>
        <end position="963"/>
    </location>
</feature>
<dbReference type="Pfam" id="PF13700">
    <property type="entry name" value="DUF4158"/>
    <property type="match status" value="1"/>
</dbReference>
<dbReference type="Proteomes" id="UP000482487">
    <property type="component" value="Unassembled WGS sequence"/>
</dbReference>